<evidence type="ECO:0008006" key="4">
    <source>
        <dbReference type="Google" id="ProtNLM"/>
    </source>
</evidence>
<dbReference type="RefSeq" id="WP_259039772.1">
    <property type="nucleotide sequence ID" value="NZ_JANUAE010000017.1"/>
</dbReference>
<dbReference type="InterPro" id="IPR053154">
    <property type="entry name" value="c-di-AMP_regulator"/>
</dbReference>
<gene>
    <name evidence="2" type="ORF">GGP45_001288</name>
    <name evidence="1" type="ORF">GGP61_003371</name>
</gene>
<dbReference type="PANTHER" id="PTHR37804:SF1">
    <property type="entry name" value="CDAA REGULATORY PROTEIN CDAR"/>
    <property type="match status" value="1"/>
</dbReference>
<accession>A0A9X2Q5M7</accession>
<protein>
    <recommendedName>
        <fullName evidence="4">YbbR-like domain-containing protein</fullName>
    </recommendedName>
</protein>
<dbReference type="Proteomes" id="UP001155144">
    <property type="component" value="Unassembled WGS sequence"/>
</dbReference>
<dbReference type="EMBL" id="JANUBL010000002">
    <property type="protein sequence ID" value="MCS4120946.1"/>
    <property type="molecule type" value="Genomic_DNA"/>
</dbReference>
<dbReference type="Gene3D" id="2.170.120.40">
    <property type="entry name" value="YbbR-like domain"/>
    <property type="match status" value="1"/>
</dbReference>
<evidence type="ECO:0000313" key="1">
    <source>
        <dbReference type="EMBL" id="MCS3711736.1"/>
    </source>
</evidence>
<proteinExistence type="predicted"/>
<comment type="caution">
    <text evidence="1">The sequence shown here is derived from an EMBL/GenBank/DDBJ whole genome shotgun (WGS) entry which is preliminary data.</text>
</comment>
<reference evidence="1" key="1">
    <citation type="submission" date="2022-08" db="EMBL/GenBank/DDBJ databases">
        <title>Genomic Encyclopedia of Type Strains, Phase V (KMG-V): Genome sequencing to study the core and pangenomes of soil and plant-associated prokaryotes.</title>
        <authorList>
            <person name="Whitman W."/>
        </authorList>
    </citation>
    <scope>NUCLEOTIDE SEQUENCE</scope>
    <source>
        <strain evidence="2">SP3026</strain>
        <strain evidence="1">SP3049</strain>
    </source>
</reference>
<dbReference type="Proteomes" id="UP001155057">
    <property type="component" value="Unassembled WGS sequence"/>
</dbReference>
<dbReference type="PANTHER" id="PTHR37804">
    <property type="entry name" value="CDAA REGULATORY PROTEIN CDAR"/>
    <property type="match status" value="1"/>
</dbReference>
<organism evidence="1 3">
    <name type="scientific">Salinibacter ruber</name>
    <dbReference type="NCBI Taxonomy" id="146919"/>
    <lineage>
        <taxon>Bacteria</taxon>
        <taxon>Pseudomonadati</taxon>
        <taxon>Rhodothermota</taxon>
        <taxon>Rhodothermia</taxon>
        <taxon>Rhodothermales</taxon>
        <taxon>Salinibacteraceae</taxon>
        <taxon>Salinibacter</taxon>
    </lineage>
</organism>
<dbReference type="EMBL" id="JANUAE010000017">
    <property type="protein sequence ID" value="MCS3711736.1"/>
    <property type="molecule type" value="Genomic_DNA"/>
</dbReference>
<evidence type="ECO:0000313" key="3">
    <source>
        <dbReference type="Proteomes" id="UP001155057"/>
    </source>
</evidence>
<dbReference type="AlphaFoldDB" id="A0A9X2Q5M7"/>
<evidence type="ECO:0000313" key="2">
    <source>
        <dbReference type="EMBL" id="MCS4120946.1"/>
    </source>
</evidence>
<name>A0A9X2Q5M7_9BACT</name>
<sequence length="333" mass="36929">MATNSDSQGAVFWNWLRPLFAADEEPRRDGDPQRGMALTVCVLLSCILWLSLTLGEQRTQTIRLPVEVVEAPAGQALAEVPPTHVQVRVEGRGLDLLRLLYSPPVVEVNATTSRVDVADEVALPQGTSLQIEAVTPASFEMALEPRRARTVPVRSRVEVVPASDYELIDDPHLAPDSVEIEGAASVVEGMDAWPTAARTIEDLQDTVEVEMPLADTLRRLVDVHPRSVQVTARAGRFVEETREVEVGVTGVPSGQDLVSLQPSTIRIRYRVLFRDLFKARRASEFFATVSYDQIRSDTTGYVTPRVHVPPDLHIRDADPVPSRLRYYTFVSES</sequence>